<feature type="transmembrane region" description="Helical" evidence="7">
    <location>
        <begin position="215"/>
        <end position="239"/>
    </location>
</feature>
<feature type="binding site" evidence="5">
    <location>
        <position position="220"/>
    </location>
    <ligand>
        <name>Zn(2+)</name>
        <dbReference type="ChEBI" id="CHEBI:29105"/>
    </ligand>
</feature>
<keyword evidence="3 7" id="KW-1133">Transmembrane helix</keyword>
<dbReference type="InterPro" id="IPR004254">
    <property type="entry name" value="AdipoR/HlyIII-related"/>
</dbReference>
<accession>A0A6I3IEF8</accession>
<evidence type="ECO:0000313" key="8">
    <source>
        <dbReference type="EMBL" id="MTB72362.1"/>
    </source>
</evidence>
<dbReference type="PANTHER" id="PTHR20855:SF3">
    <property type="entry name" value="LD03007P"/>
    <property type="match status" value="1"/>
</dbReference>
<evidence type="ECO:0000256" key="7">
    <source>
        <dbReference type="SAM" id="Phobius"/>
    </source>
</evidence>
<gene>
    <name evidence="8" type="ORF">GGG17_10345</name>
</gene>
<feature type="transmembrane region" description="Helical" evidence="7">
    <location>
        <begin position="67"/>
        <end position="86"/>
    </location>
</feature>
<feature type="transmembrane region" description="Helical" evidence="7">
    <location>
        <begin position="129"/>
        <end position="149"/>
    </location>
</feature>
<evidence type="ECO:0000256" key="6">
    <source>
        <dbReference type="SAM" id="MobiDB-lite"/>
    </source>
</evidence>
<feature type="transmembrane region" description="Helical" evidence="7">
    <location>
        <begin position="182"/>
        <end position="203"/>
    </location>
</feature>
<keyword evidence="4 7" id="KW-0472">Membrane</keyword>
<feature type="region of interest" description="Disordered" evidence="6">
    <location>
        <begin position="1"/>
        <end position="23"/>
    </location>
</feature>
<keyword evidence="5" id="KW-0862">Zinc</keyword>
<feature type="binding site" evidence="5">
    <location>
        <position position="216"/>
    </location>
    <ligand>
        <name>Zn(2+)</name>
        <dbReference type="ChEBI" id="CHEBI:29105"/>
    </ligand>
</feature>
<evidence type="ECO:0000256" key="3">
    <source>
        <dbReference type="ARBA" id="ARBA00022989"/>
    </source>
</evidence>
<dbReference type="AlphaFoldDB" id="A0A6I3IEF8"/>
<name>A0A6I3IEF8_9MICO</name>
<keyword evidence="9" id="KW-1185">Reference proteome</keyword>
<protein>
    <submittedName>
        <fullName evidence="8">Hemolysin III family protein</fullName>
    </submittedName>
</protein>
<feature type="binding site" evidence="5">
    <location>
        <position position="87"/>
    </location>
    <ligand>
        <name>Zn(2+)</name>
        <dbReference type="ChEBI" id="CHEBI:29105"/>
    </ligand>
</feature>
<keyword evidence="2 7" id="KW-0812">Transmembrane</keyword>
<proteinExistence type="predicted"/>
<organism evidence="8 9">
    <name type="scientific">Arsenicicoccus cauae</name>
    <dbReference type="NCBI Taxonomy" id="2663847"/>
    <lineage>
        <taxon>Bacteria</taxon>
        <taxon>Bacillati</taxon>
        <taxon>Actinomycetota</taxon>
        <taxon>Actinomycetes</taxon>
        <taxon>Micrococcales</taxon>
        <taxon>Intrasporangiaceae</taxon>
        <taxon>Arsenicicoccus</taxon>
    </lineage>
</organism>
<evidence type="ECO:0000256" key="5">
    <source>
        <dbReference type="PIRSR" id="PIRSR604254-1"/>
    </source>
</evidence>
<dbReference type="PANTHER" id="PTHR20855">
    <property type="entry name" value="ADIPOR/PROGESTIN RECEPTOR-RELATED"/>
    <property type="match status" value="1"/>
</dbReference>
<feature type="compositionally biased region" description="Polar residues" evidence="6">
    <location>
        <begin position="11"/>
        <end position="22"/>
    </location>
</feature>
<evidence type="ECO:0000313" key="9">
    <source>
        <dbReference type="Proteomes" id="UP000431092"/>
    </source>
</evidence>
<comment type="subcellular location">
    <subcellularLocation>
        <location evidence="1">Membrane</location>
        <topology evidence="1">Multi-pass membrane protein</topology>
    </subcellularLocation>
</comment>
<dbReference type="Proteomes" id="UP000431092">
    <property type="component" value="Unassembled WGS sequence"/>
</dbReference>
<dbReference type="RefSeq" id="WP_154593656.1">
    <property type="nucleotide sequence ID" value="NZ_CP171001.1"/>
</dbReference>
<dbReference type="GO" id="GO:0046872">
    <property type="term" value="F:metal ion binding"/>
    <property type="evidence" value="ECO:0007669"/>
    <property type="project" value="UniProtKB-KW"/>
</dbReference>
<comment type="caution">
    <text evidence="8">The sequence shown here is derived from an EMBL/GenBank/DDBJ whole genome shotgun (WGS) entry which is preliminary data.</text>
</comment>
<dbReference type="GO" id="GO:0016020">
    <property type="term" value="C:membrane"/>
    <property type="evidence" value="ECO:0007669"/>
    <property type="project" value="UniProtKB-SubCell"/>
</dbReference>
<sequence length="240" mass="26280">MPVVAEHPDTTGASRAASSPSVAQRPVEALRQVKPKLRGWLHAGMTPVIFFAGLVLCVFAPTLTGRIGSAVYLVAALMLFGTSATYHRGRWNDKVYAVFRRWDHANIYVFIAGSYTPLALLLLEGRSRVILLTLIWSCALAGVLFRTLWIEAPRWLYTLLYVAMGWAAVGWLTQFWAAGGAVTVILIAVGGLLYTGGAVCYGLKRPNPSPTWFGFHEVFHACTILAAIVHYVAIAWVVFS</sequence>
<evidence type="ECO:0000256" key="4">
    <source>
        <dbReference type="ARBA" id="ARBA00023136"/>
    </source>
</evidence>
<dbReference type="EMBL" id="WLVL01000038">
    <property type="protein sequence ID" value="MTB72362.1"/>
    <property type="molecule type" value="Genomic_DNA"/>
</dbReference>
<dbReference type="Pfam" id="PF03006">
    <property type="entry name" value="HlyIII"/>
    <property type="match status" value="1"/>
</dbReference>
<evidence type="ECO:0000256" key="1">
    <source>
        <dbReference type="ARBA" id="ARBA00004141"/>
    </source>
</evidence>
<evidence type="ECO:0000256" key="2">
    <source>
        <dbReference type="ARBA" id="ARBA00022692"/>
    </source>
</evidence>
<feature type="transmembrane region" description="Helical" evidence="7">
    <location>
        <begin position="40"/>
        <end position="61"/>
    </location>
</feature>
<feature type="transmembrane region" description="Helical" evidence="7">
    <location>
        <begin position="156"/>
        <end position="176"/>
    </location>
</feature>
<reference evidence="8 9" key="1">
    <citation type="submission" date="2019-11" db="EMBL/GenBank/DDBJ databases">
        <title>Whole genome sequencing identifies a novel species of the genus Arsenicicoccus isolated from human blood.</title>
        <authorList>
            <person name="Jeong J.H."/>
            <person name="Kweon O.J."/>
            <person name="Kim H.R."/>
            <person name="Kim T.-H."/>
            <person name="Ha S.-M."/>
            <person name="Lee M.-K."/>
        </authorList>
    </citation>
    <scope>NUCLEOTIDE SEQUENCE [LARGE SCALE GENOMIC DNA]</scope>
    <source>
        <strain evidence="8 9">MKL-02</strain>
    </source>
</reference>
<keyword evidence="5" id="KW-0479">Metal-binding</keyword>
<feature type="transmembrane region" description="Helical" evidence="7">
    <location>
        <begin position="107"/>
        <end position="123"/>
    </location>
</feature>